<feature type="domain" description="Endoribonuclease YicC-like N-terminal" evidence="6">
    <location>
        <begin position="9"/>
        <end position="161"/>
    </location>
</feature>
<evidence type="ECO:0000259" key="7">
    <source>
        <dbReference type="Pfam" id="PF08340"/>
    </source>
</evidence>
<dbReference type="PATRIC" id="fig|1562970.3.peg.1344"/>
<evidence type="ECO:0000256" key="2">
    <source>
        <dbReference type="ARBA" id="ARBA00022722"/>
    </source>
</evidence>
<reference evidence="8 9" key="1">
    <citation type="submission" date="2014-08" db="EMBL/GenBank/DDBJ databases">
        <authorList>
            <person name="Wibberg D."/>
        </authorList>
    </citation>
    <scope>NUCLEOTIDE SEQUENCE [LARGE SCALE GENOMIC DNA]</scope>
    <source>
        <strain evidence="9">ING2-E5B</strain>
    </source>
</reference>
<comment type="cofactor">
    <cofactor evidence="1">
        <name>a divalent metal cation</name>
        <dbReference type="ChEBI" id="CHEBI:60240"/>
    </cofactor>
</comment>
<dbReference type="GO" id="GO:0016787">
    <property type="term" value="F:hydrolase activity"/>
    <property type="evidence" value="ECO:0007669"/>
    <property type="project" value="UniProtKB-KW"/>
</dbReference>
<keyword evidence="3" id="KW-0255">Endonuclease</keyword>
<accession>A0A098C101</accession>
<dbReference type="KEGG" id="pbt:ING2E5B_1357"/>
<keyword evidence="9" id="KW-1185">Reference proteome</keyword>
<dbReference type="InterPro" id="IPR013551">
    <property type="entry name" value="YicC-like_C"/>
</dbReference>
<dbReference type="Proteomes" id="UP000032417">
    <property type="component" value="Chromosome 1"/>
</dbReference>
<evidence type="ECO:0008006" key="10">
    <source>
        <dbReference type="Google" id="ProtNLM"/>
    </source>
</evidence>
<organism evidence="8 9">
    <name type="scientific">Fermentimonas caenicola</name>
    <dbReference type="NCBI Taxonomy" id="1562970"/>
    <lineage>
        <taxon>Bacteria</taxon>
        <taxon>Pseudomonadati</taxon>
        <taxon>Bacteroidota</taxon>
        <taxon>Bacteroidia</taxon>
        <taxon>Bacteroidales</taxon>
        <taxon>Dysgonomonadaceae</taxon>
        <taxon>Fermentimonas</taxon>
    </lineage>
</organism>
<evidence type="ECO:0000256" key="1">
    <source>
        <dbReference type="ARBA" id="ARBA00001968"/>
    </source>
</evidence>
<keyword evidence="2" id="KW-0540">Nuclease</keyword>
<dbReference type="PANTHER" id="PTHR30636:SF3">
    <property type="entry name" value="UPF0701 PROTEIN YICC"/>
    <property type="match status" value="1"/>
</dbReference>
<evidence type="ECO:0000259" key="6">
    <source>
        <dbReference type="Pfam" id="PF03755"/>
    </source>
</evidence>
<protein>
    <recommendedName>
        <fullName evidence="10">YicC family protein</fullName>
    </recommendedName>
</protein>
<evidence type="ECO:0000256" key="3">
    <source>
        <dbReference type="ARBA" id="ARBA00022759"/>
    </source>
</evidence>
<evidence type="ECO:0000256" key="5">
    <source>
        <dbReference type="ARBA" id="ARBA00035648"/>
    </source>
</evidence>
<dbReference type="HOGENOM" id="CLU_076609_1_0_10"/>
<feature type="domain" description="Endoribonuclease YicC-like C-terminal" evidence="7">
    <location>
        <begin position="179"/>
        <end position="295"/>
    </location>
</feature>
<keyword evidence="4" id="KW-0378">Hydrolase</keyword>
<dbReference type="EMBL" id="LN515532">
    <property type="protein sequence ID" value="CEA16106.1"/>
    <property type="molecule type" value="Genomic_DNA"/>
</dbReference>
<sequence length="296" mass="34645">MWKNEGMTHSMTGYGKAVAELPNKKITVEIKSLNSKQFDLYIRIPTVYRVKEIELRNTLSSILERGKIDLTLNVEVFSKDVSSKIDYNVLNQYREEIEQISINNNIPAPSDWFSILLRLPDVMKQDVEELDDEEWKAIERAVKDAANEVIAFRRQEGVMLENLLTHKIGKIRTLLSKIEPFEEERVDKIKSRIYEGLNHLEGFEIDKNRFEQEIIYYLEKLDINEEKSRLAHHLDYFDETLKANQSQGKKLGFIVQEIGREINTLGSKSNQSDMQRIVVQMKDELEQIKEQILNIL</sequence>
<dbReference type="STRING" id="1562970.ING2E5B_1357"/>
<evidence type="ECO:0000313" key="8">
    <source>
        <dbReference type="EMBL" id="CEA16106.1"/>
    </source>
</evidence>
<proteinExistence type="inferred from homology"/>
<gene>
    <name evidence="8" type="ORF">ING2E5B_1357</name>
</gene>
<comment type="similarity">
    <text evidence="5">Belongs to the YicC/YloC family.</text>
</comment>
<dbReference type="Pfam" id="PF03755">
    <property type="entry name" value="YicC-like_N"/>
    <property type="match status" value="1"/>
</dbReference>
<dbReference type="Pfam" id="PF08340">
    <property type="entry name" value="YicC-like_C"/>
    <property type="match status" value="1"/>
</dbReference>
<evidence type="ECO:0000256" key="4">
    <source>
        <dbReference type="ARBA" id="ARBA00022801"/>
    </source>
</evidence>
<dbReference type="InterPro" id="IPR013527">
    <property type="entry name" value="YicC-like_N"/>
</dbReference>
<dbReference type="GO" id="GO:0004521">
    <property type="term" value="F:RNA endonuclease activity"/>
    <property type="evidence" value="ECO:0007669"/>
    <property type="project" value="InterPro"/>
</dbReference>
<dbReference type="AlphaFoldDB" id="A0A098C101"/>
<dbReference type="PANTHER" id="PTHR30636">
    <property type="entry name" value="UPF0701 PROTEIN YICC"/>
    <property type="match status" value="1"/>
</dbReference>
<dbReference type="InterPro" id="IPR005229">
    <property type="entry name" value="YicC/YloC-like"/>
</dbReference>
<dbReference type="NCBIfam" id="TIGR00255">
    <property type="entry name" value="YicC/YloC family endoribonuclease"/>
    <property type="match status" value="1"/>
</dbReference>
<evidence type="ECO:0000313" key="9">
    <source>
        <dbReference type="Proteomes" id="UP000032417"/>
    </source>
</evidence>
<name>A0A098C101_9BACT</name>